<keyword evidence="2" id="KW-0274">FAD</keyword>
<dbReference type="PANTHER" id="PTHR11748">
    <property type="entry name" value="D-LACTATE DEHYDROGENASE"/>
    <property type="match status" value="1"/>
</dbReference>
<dbReference type="RefSeq" id="WP_265282647.1">
    <property type="nucleotide sequence ID" value="NZ_QZCW01000002.1"/>
</dbReference>
<dbReference type="Proteomes" id="UP001208935">
    <property type="component" value="Unassembled WGS sequence"/>
</dbReference>
<protein>
    <submittedName>
        <fullName evidence="4">Glycolate oxidase subunit GlcE</fullName>
    </submittedName>
</protein>
<evidence type="ECO:0000313" key="4">
    <source>
        <dbReference type="EMBL" id="MCW5321557.1"/>
    </source>
</evidence>
<dbReference type="InterPro" id="IPR016164">
    <property type="entry name" value="FAD-linked_Oxase-like_C"/>
</dbReference>
<dbReference type="NCBIfam" id="NF008439">
    <property type="entry name" value="PRK11282.1"/>
    <property type="match status" value="1"/>
</dbReference>
<name>A0ABT3KT95_9BURK</name>
<keyword evidence="5" id="KW-1185">Reference proteome</keyword>
<dbReference type="SUPFAM" id="SSF55103">
    <property type="entry name" value="FAD-linked oxidases, C-terminal domain"/>
    <property type="match status" value="1"/>
</dbReference>
<comment type="caution">
    <text evidence="4">The sequence shown here is derived from an EMBL/GenBank/DDBJ whole genome shotgun (WGS) entry which is preliminary data.</text>
</comment>
<dbReference type="EMBL" id="QZCW01000002">
    <property type="protein sequence ID" value="MCW5321557.1"/>
    <property type="molecule type" value="Genomic_DNA"/>
</dbReference>
<dbReference type="InterPro" id="IPR016169">
    <property type="entry name" value="FAD-bd_PCMH_sub2"/>
</dbReference>
<sequence length="376" mass="39020">MDSFLAPMVDQVRAAVADRAPLRIRGGGSKDFHGLALQGQVLDTRALRGIVSYAPSELVVSVRAGTPLAELEAALAEQGQCLPFEPPHFAHSATDGATVGGMVAAGLSGPSRASVGAVRDYLLGATLLNGRAELLTFGGQVMKNVAGYDVSRLMVGAWGTLGLLTELSLKVLPIAPGEATLRLACNQADALRQLHAWGGEALALNASCWVPDAAGAGQLCVRLRGAVAAVESACRAMGGTRIDPSRAAADWAACRDQTLPWFSARAAHPELALWRLSVPATTPARTWPGAHAQPLVEWHGALRWVQAPESAGTALREAARAAGGSAGIFIAASADKSGASGALDLPSKALEQIHSRLKRSFDPAGVFNPGRMARGW</sequence>
<dbReference type="GeneID" id="77319763"/>
<proteinExistence type="predicted"/>
<dbReference type="Gene3D" id="3.30.465.10">
    <property type="match status" value="1"/>
</dbReference>
<organism evidence="4 5">
    <name type="scientific">Verminephrobacter aporrectodeae subsp. tuberculatae</name>
    <dbReference type="NCBI Taxonomy" id="1110392"/>
    <lineage>
        <taxon>Bacteria</taxon>
        <taxon>Pseudomonadati</taxon>
        <taxon>Pseudomonadota</taxon>
        <taxon>Betaproteobacteria</taxon>
        <taxon>Burkholderiales</taxon>
        <taxon>Comamonadaceae</taxon>
        <taxon>Verminephrobacter</taxon>
    </lineage>
</organism>
<evidence type="ECO:0000259" key="3">
    <source>
        <dbReference type="PROSITE" id="PS51387"/>
    </source>
</evidence>
<dbReference type="InterPro" id="IPR016166">
    <property type="entry name" value="FAD-bd_PCMH"/>
</dbReference>
<reference evidence="5" key="1">
    <citation type="submission" date="2023-07" db="EMBL/GenBank/DDBJ databases">
        <title>Verminephrobacter genomes.</title>
        <authorList>
            <person name="Lund M.B."/>
        </authorList>
    </citation>
    <scope>NUCLEOTIDE SEQUENCE [LARGE SCALE GENOMIC DNA]</scope>
    <source>
        <strain evidence="5">AtM5-05</strain>
    </source>
</reference>
<dbReference type="PROSITE" id="PS51387">
    <property type="entry name" value="FAD_PCMH"/>
    <property type="match status" value="1"/>
</dbReference>
<dbReference type="Pfam" id="PF01565">
    <property type="entry name" value="FAD_binding_4"/>
    <property type="match status" value="1"/>
</dbReference>
<gene>
    <name evidence="4" type="primary">glcE</name>
    <name evidence="4" type="ORF">D5039_10455</name>
</gene>
<evidence type="ECO:0000256" key="2">
    <source>
        <dbReference type="ARBA" id="ARBA00022827"/>
    </source>
</evidence>
<accession>A0ABT3KT95</accession>
<dbReference type="SUPFAM" id="SSF56176">
    <property type="entry name" value="FAD-binding/transporter-associated domain-like"/>
    <property type="match status" value="1"/>
</dbReference>
<evidence type="ECO:0000313" key="5">
    <source>
        <dbReference type="Proteomes" id="UP001208935"/>
    </source>
</evidence>
<dbReference type="PANTHER" id="PTHR11748:SF103">
    <property type="entry name" value="GLYCOLATE OXIDASE SUBUNIT GLCE"/>
    <property type="match status" value="1"/>
</dbReference>
<dbReference type="InterPro" id="IPR036318">
    <property type="entry name" value="FAD-bd_PCMH-like_sf"/>
</dbReference>
<keyword evidence="1" id="KW-0285">Flavoprotein</keyword>
<feature type="domain" description="FAD-binding PCMH-type" evidence="3">
    <location>
        <begin position="1"/>
        <end position="174"/>
    </location>
</feature>
<dbReference type="InterPro" id="IPR006094">
    <property type="entry name" value="Oxid_FAD_bind_N"/>
</dbReference>
<evidence type="ECO:0000256" key="1">
    <source>
        <dbReference type="ARBA" id="ARBA00022630"/>
    </source>
</evidence>